<reference evidence="6" key="1">
    <citation type="submission" date="2017-04" db="EMBL/GenBank/DDBJ databases">
        <authorList>
            <person name="Varghese N."/>
            <person name="Submissions S."/>
        </authorList>
    </citation>
    <scope>NUCLEOTIDE SEQUENCE [LARGE SCALE GENOMIC DNA]</scope>
    <source>
        <strain evidence="6">DSM 16512</strain>
    </source>
</reference>
<accession>A0A1W1WR96</accession>
<dbReference type="Gene3D" id="3.40.190.10">
    <property type="entry name" value="Periplasmic binding protein-like II"/>
    <property type="match status" value="2"/>
</dbReference>
<name>A0A1W1WR96_9BACT</name>
<organism evidence="5 6">
    <name type="scientific">Nitratiruptor tergarcus DSM 16512</name>
    <dbReference type="NCBI Taxonomy" id="1069081"/>
    <lineage>
        <taxon>Bacteria</taxon>
        <taxon>Pseudomonadati</taxon>
        <taxon>Campylobacterota</taxon>
        <taxon>Epsilonproteobacteria</taxon>
        <taxon>Nautiliales</taxon>
        <taxon>Nitratiruptoraceae</taxon>
        <taxon>Nitratiruptor</taxon>
    </lineage>
</organism>
<keyword evidence="3" id="KW-0732">Signal</keyword>
<keyword evidence="4" id="KW-0500">Molybdenum</keyword>
<dbReference type="NCBIfam" id="TIGR01256">
    <property type="entry name" value="modA"/>
    <property type="match status" value="1"/>
</dbReference>
<evidence type="ECO:0000256" key="1">
    <source>
        <dbReference type="ARBA" id="ARBA00009175"/>
    </source>
</evidence>
<dbReference type="PANTHER" id="PTHR30632:SF14">
    <property type="entry name" value="TUNGSTATE_MOLYBDATE_CHROMATE-BINDING PROTEIN MODA"/>
    <property type="match status" value="1"/>
</dbReference>
<evidence type="ECO:0000256" key="3">
    <source>
        <dbReference type="ARBA" id="ARBA00022729"/>
    </source>
</evidence>
<keyword evidence="6" id="KW-1185">Reference proteome</keyword>
<feature type="binding site" evidence="4">
    <location>
        <position position="155"/>
    </location>
    <ligand>
        <name>molybdate</name>
        <dbReference type="ChEBI" id="CHEBI:36264"/>
    </ligand>
</feature>
<dbReference type="STRING" id="1069081.SAMN05660197_0608"/>
<gene>
    <name evidence="5" type="ORF">SAMN05660197_0608</name>
</gene>
<keyword evidence="2 4" id="KW-0479">Metal-binding</keyword>
<dbReference type="InterPro" id="IPR005950">
    <property type="entry name" value="ModA"/>
</dbReference>
<dbReference type="GO" id="GO:0030973">
    <property type="term" value="F:molybdate ion binding"/>
    <property type="evidence" value="ECO:0007669"/>
    <property type="project" value="TreeGrafter"/>
</dbReference>
<dbReference type="Proteomes" id="UP000192602">
    <property type="component" value="Unassembled WGS sequence"/>
</dbReference>
<evidence type="ECO:0000313" key="6">
    <source>
        <dbReference type="Proteomes" id="UP000192602"/>
    </source>
</evidence>
<dbReference type="GO" id="GO:0015689">
    <property type="term" value="P:molybdate ion transport"/>
    <property type="evidence" value="ECO:0007669"/>
    <property type="project" value="InterPro"/>
</dbReference>
<dbReference type="GO" id="GO:0046872">
    <property type="term" value="F:metal ion binding"/>
    <property type="evidence" value="ECO:0007669"/>
    <property type="project" value="UniProtKB-KW"/>
</dbReference>
<sequence length="237" mass="26245">MKKLLSFLFFAIMLYAGKIHVAVAANVSFVMPELLKAFKNVSPQTDVKVSIGSSGKLAAQIKKGAPFALFLSADMYYPKTLYKEGYAITRPLVYAKGALVIFSKRYKSIADIAKASRIAIANPKTAPYGRAALEVLQHLGLYEKLKDKLIYGDSVAQTTSYALRVADAGFIAKSAIHTKTLQNLQDRFITVDPKLYSPIKQGVVMLKRDDDANAFFTFLFSKEAAQIFQKYGYIVDD</sequence>
<dbReference type="EMBL" id="FWWZ01000001">
    <property type="protein sequence ID" value="SMC08834.1"/>
    <property type="molecule type" value="Genomic_DNA"/>
</dbReference>
<protein>
    <submittedName>
        <fullName evidence="5">Molybdate transport system substrate-binding protein</fullName>
    </submittedName>
</protein>
<dbReference type="AlphaFoldDB" id="A0A1W1WR96"/>
<evidence type="ECO:0000256" key="2">
    <source>
        <dbReference type="ARBA" id="ARBA00022723"/>
    </source>
</evidence>
<proteinExistence type="inferred from homology"/>
<dbReference type="OrthoDB" id="9785015at2"/>
<dbReference type="Pfam" id="PF13531">
    <property type="entry name" value="SBP_bac_11"/>
    <property type="match status" value="1"/>
</dbReference>
<comment type="similarity">
    <text evidence="1">Belongs to the bacterial solute-binding protein ModA family.</text>
</comment>
<dbReference type="SUPFAM" id="SSF53850">
    <property type="entry name" value="Periplasmic binding protein-like II"/>
    <property type="match status" value="1"/>
</dbReference>
<evidence type="ECO:0000256" key="4">
    <source>
        <dbReference type="PIRSR" id="PIRSR004846-1"/>
    </source>
</evidence>
<dbReference type="PANTHER" id="PTHR30632">
    <property type="entry name" value="MOLYBDATE-BINDING PERIPLASMIC PROTEIN"/>
    <property type="match status" value="1"/>
</dbReference>
<feature type="binding site" evidence="4">
    <location>
        <position position="54"/>
    </location>
    <ligand>
        <name>molybdate</name>
        <dbReference type="ChEBI" id="CHEBI:36264"/>
    </ligand>
</feature>
<dbReference type="InterPro" id="IPR050682">
    <property type="entry name" value="ModA/WtpA"/>
</dbReference>
<dbReference type="RefSeq" id="WP_084275094.1">
    <property type="nucleotide sequence ID" value="NZ_AP026671.1"/>
</dbReference>
<dbReference type="PIRSF" id="PIRSF004846">
    <property type="entry name" value="ModA"/>
    <property type="match status" value="1"/>
</dbReference>
<evidence type="ECO:0000313" key="5">
    <source>
        <dbReference type="EMBL" id="SMC08834.1"/>
    </source>
</evidence>